<evidence type="ECO:0000313" key="3">
    <source>
        <dbReference type="Proteomes" id="UP000198706"/>
    </source>
</evidence>
<gene>
    <name evidence="2" type="ORF">SAMN05216186_11457</name>
</gene>
<organism evidence="2 3">
    <name type="scientific">Pseudomonas indica</name>
    <dbReference type="NCBI Taxonomy" id="137658"/>
    <lineage>
        <taxon>Bacteria</taxon>
        <taxon>Pseudomonadati</taxon>
        <taxon>Pseudomonadota</taxon>
        <taxon>Gammaproteobacteria</taxon>
        <taxon>Pseudomonadales</taxon>
        <taxon>Pseudomonadaceae</taxon>
        <taxon>Pseudomonas</taxon>
    </lineage>
</organism>
<evidence type="ECO:0008006" key="4">
    <source>
        <dbReference type="Google" id="ProtNLM"/>
    </source>
</evidence>
<evidence type="ECO:0000313" key="2">
    <source>
        <dbReference type="EMBL" id="SDL06039.1"/>
    </source>
</evidence>
<feature type="signal peptide" evidence="1">
    <location>
        <begin position="1"/>
        <end position="18"/>
    </location>
</feature>
<dbReference type="AlphaFoldDB" id="A0A1G9GZF0"/>
<sequence>MIRHVLFILPLLAGCAAAVNQPVERELGDYDLKMSYAPPRSMAQGLVQPNSGTLAHGGLDVTHSSGWYFGQWAANLDPTEGKMIKLDSYTGFKQPLDERFGYELGTLLHSYPTLSQRNVEEYYAGLSVFGSRLGAAFSLDPGRSDRTLLADLGLQDDLGFSVTLKYGNHALDNPVGVGNGRNVRVFNDWSINLVRPWLGFDLNLSYSDSSLNALECSAYSGFNRYCDGALTFKASRAL</sequence>
<dbReference type="NCBIfam" id="TIGR02001">
    <property type="entry name" value="gcw_chp"/>
    <property type="match status" value="1"/>
</dbReference>
<reference evidence="2 3" key="1">
    <citation type="submission" date="2016-10" db="EMBL/GenBank/DDBJ databases">
        <authorList>
            <person name="de Groot N.N."/>
        </authorList>
    </citation>
    <scope>NUCLEOTIDE SEQUENCE [LARGE SCALE GENOMIC DNA]</scope>
    <source>
        <strain evidence="2 3">JCM 21544</strain>
    </source>
</reference>
<dbReference type="RefSeq" id="WP_084338015.1">
    <property type="nucleotide sequence ID" value="NZ_CBKZNZ010000041.1"/>
</dbReference>
<proteinExistence type="predicted"/>
<keyword evidence="3" id="KW-1185">Reference proteome</keyword>
<name>A0A1G9GZF0_9PSED</name>
<dbReference type="InterPro" id="IPR010239">
    <property type="entry name" value="CHP02001"/>
</dbReference>
<dbReference type="Proteomes" id="UP000198706">
    <property type="component" value="Unassembled WGS sequence"/>
</dbReference>
<protein>
    <recommendedName>
        <fullName evidence="4">Lipoprotein</fullName>
    </recommendedName>
</protein>
<dbReference type="OrthoDB" id="9793561at2"/>
<feature type="chain" id="PRO_5011546497" description="Lipoprotein" evidence="1">
    <location>
        <begin position="19"/>
        <end position="238"/>
    </location>
</feature>
<dbReference type="EMBL" id="FNFD01000014">
    <property type="protein sequence ID" value="SDL06039.1"/>
    <property type="molecule type" value="Genomic_DNA"/>
</dbReference>
<dbReference type="STRING" id="137658.SAMN05216186_11457"/>
<keyword evidence="1" id="KW-0732">Signal</keyword>
<accession>A0A1G9GZF0</accession>
<dbReference type="Pfam" id="PF09694">
    <property type="entry name" value="Gcw_chp"/>
    <property type="match status" value="1"/>
</dbReference>
<evidence type="ECO:0000256" key="1">
    <source>
        <dbReference type="SAM" id="SignalP"/>
    </source>
</evidence>
<dbReference type="PROSITE" id="PS51257">
    <property type="entry name" value="PROKAR_LIPOPROTEIN"/>
    <property type="match status" value="1"/>
</dbReference>